<feature type="compositionally biased region" description="Basic residues" evidence="7">
    <location>
        <begin position="58"/>
        <end position="73"/>
    </location>
</feature>
<evidence type="ECO:0000256" key="3">
    <source>
        <dbReference type="ARBA" id="ARBA00023117"/>
    </source>
</evidence>
<dbReference type="Proteomes" id="UP000233080">
    <property type="component" value="Unassembled WGS sequence"/>
</dbReference>
<dbReference type="STRING" id="336983.ENSCANP00000013356"/>
<organism evidence="9 10">
    <name type="scientific">Colobus angolensis palliatus</name>
    <name type="common">Peters' Angolan colobus</name>
    <dbReference type="NCBI Taxonomy" id="336983"/>
    <lineage>
        <taxon>Eukaryota</taxon>
        <taxon>Metazoa</taxon>
        <taxon>Chordata</taxon>
        <taxon>Craniata</taxon>
        <taxon>Vertebrata</taxon>
        <taxon>Euteleostomi</taxon>
        <taxon>Mammalia</taxon>
        <taxon>Eutheria</taxon>
        <taxon>Euarchontoglires</taxon>
        <taxon>Primates</taxon>
        <taxon>Haplorrhini</taxon>
        <taxon>Catarrhini</taxon>
        <taxon>Cercopithecidae</taxon>
        <taxon>Colobinae</taxon>
        <taxon>Colobus</taxon>
    </lineage>
</organism>
<evidence type="ECO:0000259" key="8">
    <source>
        <dbReference type="PROSITE" id="PS50014"/>
    </source>
</evidence>
<name>A0A2K5I9Y5_COLAP</name>
<sequence length="585" mass="66482">MGRKPEKHKSDKHLYEEYVEKPLKLVLKIGGNEVTKLSMGSSGHDSSLFEDKNDHDKHKDRKRKKRRERSRKGQKTERVKEDKKKRDQDRVEHEAEKDLQCHVPVRLDLSPEKPLTSSSAKQEEVEQTPLKEALNQLMRQLQRKDPSAFFSFPVTDCIAPGYSMIIKHPMDFSTMKEKIKNNDYQPKDELKDNFKLMCTNAMTYNKPETIYYKAANKLLRSGMTILSQERIQSLKQSVDFMADLERENSGDAKAHAIKSPNKFKSNNLGREQEQLDRIVKESARKLTRRLVNSQCEFERRKPEGTTMLGLLHPVDPVVGKPGYCPVRLGMTTGRLQSVVNTLQGFKEHQKNKVTPVLSLNYGHCIMTPHLRISVRMILSWSIQPMGETLIFQAISASMSFWPCAKMADSLLDVLTKGGHSRTLQELEMSLTLDTAKEMEITEVEPPGGLDSNTQDRLIALKAVTNFGILTEVFDSEEAQIFQRKLDETTRLEAQNECLSTRHPPIMICLLGPSYREMHPAEQVTSNLKEFAQQVTPGDIVSTYGVQKAMGISILSPVMENNFVDLTEYIEEPKKMDVADCGPGGS</sequence>
<dbReference type="GO" id="GO:0005634">
    <property type="term" value="C:nucleus"/>
    <property type="evidence" value="ECO:0007669"/>
    <property type="project" value="UniProtKB-SubCell"/>
</dbReference>
<evidence type="ECO:0000313" key="10">
    <source>
        <dbReference type="Proteomes" id="UP000233080"/>
    </source>
</evidence>
<dbReference type="Gene3D" id="1.20.920.10">
    <property type="entry name" value="Bromodomain-like"/>
    <property type="match status" value="1"/>
</dbReference>
<keyword evidence="5" id="KW-0539">Nucleus</keyword>
<dbReference type="AlphaFoldDB" id="A0A2K5I9Y5"/>
<dbReference type="InterPro" id="IPR021900">
    <property type="entry name" value="DUF3512"/>
</dbReference>
<dbReference type="PROSITE" id="PS50014">
    <property type="entry name" value="BROMODOMAIN_2"/>
    <property type="match status" value="1"/>
</dbReference>
<keyword evidence="10" id="KW-1185">Reference proteome</keyword>
<feature type="compositionally biased region" description="Basic and acidic residues" evidence="7">
    <location>
        <begin position="74"/>
        <end position="100"/>
    </location>
</feature>
<dbReference type="InterPro" id="IPR036427">
    <property type="entry name" value="Bromodomain-like_sf"/>
</dbReference>
<feature type="compositionally biased region" description="Basic and acidic residues" evidence="7">
    <location>
        <begin position="47"/>
        <end position="57"/>
    </location>
</feature>
<keyword evidence="4" id="KW-0804">Transcription</keyword>
<dbReference type="SMART" id="SM00297">
    <property type="entry name" value="BROMO"/>
    <property type="match status" value="1"/>
</dbReference>
<evidence type="ECO:0000256" key="4">
    <source>
        <dbReference type="ARBA" id="ARBA00023163"/>
    </source>
</evidence>
<evidence type="ECO:0000256" key="6">
    <source>
        <dbReference type="PROSITE-ProRule" id="PRU00035"/>
    </source>
</evidence>
<keyword evidence="3 6" id="KW-0103">Bromodomain</keyword>
<dbReference type="SUPFAM" id="SSF47370">
    <property type="entry name" value="Bromodomain"/>
    <property type="match status" value="1"/>
</dbReference>
<reference evidence="9" key="2">
    <citation type="submission" date="2025-09" db="UniProtKB">
        <authorList>
            <consortium name="Ensembl"/>
        </authorList>
    </citation>
    <scope>IDENTIFICATION</scope>
</reference>
<dbReference type="OMA" id="TEYIEEP"/>
<evidence type="ECO:0000313" key="9">
    <source>
        <dbReference type="Ensembl" id="ENSCANP00000013356.1"/>
    </source>
</evidence>
<evidence type="ECO:0000256" key="1">
    <source>
        <dbReference type="ARBA" id="ARBA00004123"/>
    </source>
</evidence>
<reference evidence="9" key="1">
    <citation type="submission" date="2025-08" db="UniProtKB">
        <authorList>
            <consortium name="Ensembl"/>
        </authorList>
    </citation>
    <scope>IDENTIFICATION</scope>
</reference>
<protein>
    <recommendedName>
        <fullName evidence="8">Bromo domain-containing protein</fullName>
    </recommendedName>
</protein>
<accession>A0A2K5I9Y5</accession>
<dbReference type="PRINTS" id="PR00503">
    <property type="entry name" value="BROMODOMAIN"/>
</dbReference>
<dbReference type="Pfam" id="PF12024">
    <property type="entry name" value="DUF3512"/>
    <property type="match status" value="1"/>
</dbReference>
<feature type="region of interest" description="Disordered" evidence="7">
    <location>
        <begin position="35"/>
        <end position="127"/>
    </location>
</feature>
<evidence type="ECO:0000256" key="7">
    <source>
        <dbReference type="SAM" id="MobiDB-lite"/>
    </source>
</evidence>
<dbReference type="CDD" id="cd05513">
    <property type="entry name" value="Bromo_brd7_like"/>
    <property type="match status" value="1"/>
</dbReference>
<dbReference type="PANTHER" id="PTHR22881:SF12">
    <property type="entry name" value="BROMODOMAIN-CONTAINING PROTEIN 7"/>
    <property type="match status" value="1"/>
</dbReference>
<comment type="subcellular location">
    <subcellularLocation>
        <location evidence="1">Nucleus</location>
    </subcellularLocation>
</comment>
<dbReference type="InterPro" id="IPR051831">
    <property type="entry name" value="Bromodomain_contain_prot"/>
</dbReference>
<evidence type="ECO:0000256" key="5">
    <source>
        <dbReference type="ARBA" id="ARBA00023242"/>
    </source>
</evidence>
<dbReference type="InterPro" id="IPR001487">
    <property type="entry name" value="Bromodomain"/>
</dbReference>
<proteinExistence type="predicted"/>
<dbReference type="Pfam" id="PF00439">
    <property type="entry name" value="Bromodomain"/>
    <property type="match status" value="1"/>
</dbReference>
<dbReference type="PANTHER" id="PTHR22881">
    <property type="entry name" value="BROMODOMAIN CONTAINING PROTEIN"/>
    <property type="match status" value="1"/>
</dbReference>
<feature type="domain" description="Bromo" evidence="8">
    <location>
        <begin position="142"/>
        <end position="212"/>
    </location>
</feature>
<dbReference type="Ensembl" id="ENSCANT00000036269.1">
    <property type="protein sequence ID" value="ENSCANP00000013356.1"/>
    <property type="gene ID" value="ENSCANG00000030102.1"/>
</dbReference>
<dbReference type="GO" id="GO:0006357">
    <property type="term" value="P:regulation of transcription by RNA polymerase II"/>
    <property type="evidence" value="ECO:0007669"/>
    <property type="project" value="TreeGrafter"/>
</dbReference>
<keyword evidence="2" id="KW-0805">Transcription regulation</keyword>
<evidence type="ECO:0000256" key="2">
    <source>
        <dbReference type="ARBA" id="ARBA00023015"/>
    </source>
</evidence>